<protein>
    <submittedName>
        <fullName evidence="1">Uncharacterized protein</fullName>
    </submittedName>
</protein>
<gene>
    <name evidence="1" type="ORF">CCMA1212_000199</name>
</gene>
<accession>A0ABY2HFX7</accession>
<dbReference type="RefSeq" id="XP_073563237.1">
    <property type="nucleotide sequence ID" value="XM_073697679.1"/>
</dbReference>
<reference evidence="1 2" key="1">
    <citation type="submission" date="2018-01" db="EMBL/GenBank/DDBJ databases">
        <title>Genome characterization of the sugarcane-associated fungus Trichoderma ghanense CCMA-1212 and their application in lignocelulose bioconversion.</title>
        <authorList>
            <person name="Steindorff A.S."/>
            <person name="Mendes T.D."/>
            <person name="Vilela E.S.D."/>
            <person name="Rodrigues D.S."/>
            <person name="Formighieri E.F."/>
            <person name="Melo I.S."/>
            <person name="Favaro L.C.L."/>
        </authorList>
    </citation>
    <scope>NUCLEOTIDE SEQUENCE [LARGE SCALE GENOMIC DNA]</scope>
    <source>
        <strain evidence="1 2">CCMA-1212</strain>
    </source>
</reference>
<sequence>MLRQKQKKQQYGKVARASWISAPLCMSQNSPHGKYVPNAASHVRIWSTATV</sequence>
<dbReference type="GeneID" id="300572129"/>
<comment type="caution">
    <text evidence="1">The sequence shown here is derived from an EMBL/GenBank/DDBJ whole genome shotgun (WGS) entry which is preliminary data.</text>
</comment>
<evidence type="ECO:0000313" key="1">
    <source>
        <dbReference type="EMBL" id="TFB07036.1"/>
    </source>
</evidence>
<name>A0ABY2HFX7_9HYPO</name>
<dbReference type="Proteomes" id="UP001642720">
    <property type="component" value="Unassembled WGS sequence"/>
</dbReference>
<proteinExistence type="predicted"/>
<organism evidence="1 2">
    <name type="scientific">Trichoderma ghanense</name>
    <dbReference type="NCBI Taxonomy" id="65468"/>
    <lineage>
        <taxon>Eukaryota</taxon>
        <taxon>Fungi</taxon>
        <taxon>Dikarya</taxon>
        <taxon>Ascomycota</taxon>
        <taxon>Pezizomycotina</taxon>
        <taxon>Sordariomycetes</taxon>
        <taxon>Hypocreomycetidae</taxon>
        <taxon>Hypocreales</taxon>
        <taxon>Hypocreaceae</taxon>
        <taxon>Trichoderma</taxon>
    </lineage>
</organism>
<dbReference type="EMBL" id="PPTA01000001">
    <property type="protein sequence ID" value="TFB07036.1"/>
    <property type="molecule type" value="Genomic_DNA"/>
</dbReference>
<keyword evidence="2" id="KW-1185">Reference proteome</keyword>
<evidence type="ECO:0000313" key="2">
    <source>
        <dbReference type="Proteomes" id="UP001642720"/>
    </source>
</evidence>